<keyword evidence="3" id="KW-1185">Reference proteome</keyword>
<protein>
    <submittedName>
        <fullName evidence="2">Uncharacterized protein</fullName>
    </submittedName>
</protein>
<comment type="caution">
    <text evidence="2">The sequence shown here is derived from an EMBL/GenBank/DDBJ whole genome shotgun (WGS) entry which is preliminary data.</text>
</comment>
<reference evidence="2" key="1">
    <citation type="journal article" date="2022" name="bioRxiv">
        <title>Sequencing and chromosome-scale assembly of the giantPleurodeles waltlgenome.</title>
        <authorList>
            <person name="Brown T."/>
            <person name="Elewa A."/>
            <person name="Iarovenko S."/>
            <person name="Subramanian E."/>
            <person name="Araus A.J."/>
            <person name="Petzold A."/>
            <person name="Susuki M."/>
            <person name="Suzuki K.-i.T."/>
            <person name="Hayashi T."/>
            <person name="Toyoda A."/>
            <person name="Oliveira C."/>
            <person name="Osipova E."/>
            <person name="Leigh N.D."/>
            <person name="Simon A."/>
            <person name="Yun M.H."/>
        </authorList>
    </citation>
    <scope>NUCLEOTIDE SEQUENCE</scope>
    <source>
        <strain evidence="2">20211129_DDA</strain>
        <tissue evidence="2">Liver</tissue>
    </source>
</reference>
<evidence type="ECO:0000313" key="3">
    <source>
        <dbReference type="Proteomes" id="UP001066276"/>
    </source>
</evidence>
<name>A0AAV7SS49_PLEWA</name>
<dbReference type="Proteomes" id="UP001066276">
    <property type="component" value="Chromosome 4_2"/>
</dbReference>
<sequence>MGQPRTAKGGPPDARVETTGEGWTEQTKEHTSLTANTVTILEVIRDTKTSLEMQIAAEVSEEGLLRDDNKSLAD</sequence>
<gene>
    <name evidence="2" type="ORF">NDU88_007304</name>
</gene>
<organism evidence="2 3">
    <name type="scientific">Pleurodeles waltl</name>
    <name type="common">Iberian ribbed newt</name>
    <dbReference type="NCBI Taxonomy" id="8319"/>
    <lineage>
        <taxon>Eukaryota</taxon>
        <taxon>Metazoa</taxon>
        <taxon>Chordata</taxon>
        <taxon>Craniata</taxon>
        <taxon>Vertebrata</taxon>
        <taxon>Euteleostomi</taxon>
        <taxon>Amphibia</taxon>
        <taxon>Batrachia</taxon>
        <taxon>Caudata</taxon>
        <taxon>Salamandroidea</taxon>
        <taxon>Salamandridae</taxon>
        <taxon>Pleurodelinae</taxon>
        <taxon>Pleurodeles</taxon>
    </lineage>
</organism>
<feature type="region of interest" description="Disordered" evidence="1">
    <location>
        <begin position="1"/>
        <end position="31"/>
    </location>
</feature>
<proteinExistence type="predicted"/>
<evidence type="ECO:0000313" key="2">
    <source>
        <dbReference type="EMBL" id="KAJ1166908.1"/>
    </source>
</evidence>
<dbReference type="EMBL" id="JANPWB010000008">
    <property type="protein sequence ID" value="KAJ1166908.1"/>
    <property type="molecule type" value="Genomic_DNA"/>
</dbReference>
<dbReference type="AlphaFoldDB" id="A0AAV7SS49"/>
<evidence type="ECO:0000256" key="1">
    <source>
        <dbReference type="SAM" id="MobiDB-lite"/>
    </source>
</evidence>
<accession>A0AAV7SS49</accession>